<keyword evidence="3" id="KW-1185">Reference proteome</keyword>
<dbReference type="PROSITE" id="PS51077">
    <property type="entry name" value="HTH_ICLR"/>
    <property type="match status" value="1"/>
</dbReference>
<dbReference type="RefSeq" id="WP_159662034.1">
    <property type="nucleotide sequence ID" value="NZ_JACMHY010000002.1"/>
</dbReference>
<dbReference type="SUPFAM" id="SSF46785">
    <property type="entry name" value="Winged helix' DNA-binding domain"/>
    <property type="match status" value="1"/>
</dbReference>
<evidence type="ECO:0000313" key="3">
    <source>
        <dbReference type="Proteomes" id="UP000517694"/>
    </source>
</evidence>
<proteinExistence type="predicted"/>
<dbReference type="InterPro" id="IPR036388">
    <property type="entry name" value="WH-like_DNA-bd_sf"/>
</dbReference>
<protein>
    <submittedName>
        <fullName evidence="2">Helix-turn-helix domain-containing protein</fullName>
    </submittedName>
</protein>
<dbReference type="InterPro" id="IPR011991">
    <property type="entry name" value="ArsR-like_HTH"/>
</dbReference>
<dbReference type="CDD" id="cd00090">
    <property type="entry name" value="HTH_ARSR"/>
    <property type="match status" value="1"/>
</dbReference>
<dbReference type="Pfam" id="PF09339">
    <property type="entry name" value="HTH_IclR"/>
    <property type="match status" value="1"/>
</dbReference>
<dbReference type="SMART" id="SM00346">
    <property type="entry name" value="HTH_ICLR"/>
    <property type="match status" value="1"/>
</dbReference>
<dbReference type="InterPro" id="IPR005471">
    <property type="entry name" value="Tscrpt_reg_IclR_N"/>
</dbReference>
<dbReference type="GO" id="GO:0003700">
    <property type="term" value="F:DNA-binding transcription factor activity"/>
    <property type="evidence" value="ECO:0007669"/>
    <property type="project" value="TreeGrafter"/>
</dbReference>
<dbReference type="AlphaFoldDB" id="A0A7X1HYM2"/>
<dbReference type="InterPro" id="IPR050707">
    <property type="entry name" value="HTH_MetabolicPath_Reg"/>
</dbReference>
<accession>A0A7X1HYM2</accession>
<evidence type="ECO:0000259" key="1">
    <source>
        <dbReference type="PROSITE" id="PS51077"/>
    </source>
</evidence>
<comment type="caution">
    <text evidence="2">The sequence shown here is derived from an EMBL/GenBank/DDBJ whole genome shotgun (WGS) entry which is preliminary data.</text>
</comment>
<dbReference type="EMBL" id="JACMHY010000002">
    <property type="protein sequence ID" value="MBC2865055.1"/>
    <property type="molecule type" value="Genomic_DNA"/>
</dbReference>
<dbReference type="Proteomes" id="UP000517694">
    <property type="component" value="Unassembled WGS sequence"/>
</dbReference>
<feature type="domain" description="HTH iclR-type" evidence="1">
    <location>
        <begin position="19"/>
        <end position="79"/>
    </location>
</feature>
<dbReference type="GO" id="GO:0045892">
    <property type="term" value="P:negative regulation of DNA-templated transcription"/>
    <property type="evidence" value="ECO:0007669"/>
    <property type="project" value="TreeGrafter"/>
</dbReference>
<reference evidence="2 3" key="1">
    <citation type="submission" date="2020-08" db="EMBL/GenBank/DDBJ databases">
        <title>Whole-Genome Sequence of French Clinical Streptomyces mexicanus Strain Q0842.</title>
        <authorList>
            <person name="Boxberger M."/>
            <person name="La Scola B."/>
        </authorList>
    </citation>
    <scope>NUCLEOTIDE SEQUENCE [LARGE SCALE GENOMIC DNA]</scope>
    <source>
        <strain evidence="2 3">Marseille-Q0842</strain>
    </source>
</reference>
<dbReference type="OrthoDB" id="4103401at2"/>
<gene>
    <name evidence="2" type="ORF">H1R13_08620</name>
</gene>
<name>A0A7X1HYM2_9ACTN</name>
<organism evidence="2 3">
    <name type="scientific">Streptomyces mexicanus</name>
    <dbReference type="NCBI Taxonomy" id="178566"/>
    <lineage>
        <taxon>Bacteria</taxon>
        <taxon>Bacillati</taxon>
        <taxon>Actinomycetota</taxon>
        <taxon>Actinomycetes</taxon>
        <taxon>Kitasatosporales</taxon>
        <taxon>Streptomycetaceae</taxon>
        <taxon>Streptomyces</taxon>
    </lineage>
</organism>
<dbReference type="SUPFAM" id="SSF55781">
    <property type="entry name" value="GAF domain-like"/>
    <property type="match status" value="1"/>
</dbReference>
<dbReference type="PANTHER" id="PTHR30136:SF35">
    <property type="entry name" value="HTH-TYPE TRANSCRIPTIONAL REGULATOR RV1719"/>
    <property type="match status" value="1"/>
</dbReference>
<dbReference type="PANTHER" id="PTHR30136">
    <property type="entry name" value="HELIX-TURN-HELIX TRANSCRIPTIONAL REGULATOR, ICLR FAMILY"/>
    <property type="match status" value="1"/>
</dbReference>
<dbReference type="InterPro" id="IPR036390">
    <property type="entry name" value="WH_DNA-bd_sf"/>
</dbReference>
<dbReference type="Gene3D" id="1.10.10.10">
    <property type="entry name" value="Winged helix-like DNA-binding domain superfamily/Winged helix DNA-binding domain"/>
    <property type="match status" value="1"/>
</dbReference>
<evidence type="ECO:0000313" key="2">
    <source>
        <dbReference type="EMBL" id="MBC2865055.1"/>
    </source>
</evidence>
<dbReference type="GO" id="GO:0003677">
    <property type="term" value="F:DNA binding"/>
    <property type="evidence" value="ECO:0007669"/>
    <property type="project" value="InterPro"/>
</dbReference>
<sequence>MTDDSTAAPAVTSEEATPAGVVHNTFALVRVLSQVHRPVGVTDLASVVGIPKTTAHRLLEQMAREGIVTRRDHKWALAPGFGDLARPAHQPSPVALVARPRLQALSQATGATLFLHRQSGDTLETLWCWFGPHFRRVMPPAEQRLAAVHPASAIWRALRFGQLAAEYQEVHPGCNCIAAPVCLPSGGTGVVTLVRPDNLEVESLKRPLERVASRILSDMRRLGC</sequence>